<protein>
    <submittedName>
        <fullName evidence="1">Uncharacterized protein</fullName>
    </submittedName>
</protein>
<accession>A0ACD3BF78</accession>
<dbReference type="EMBL" id="ML208259">
    <property type="protein sequence ID" value="TFK76768.1"/>
    <property type="molecule type" value="Genomic_DNA"/>
</dbReference>
<sequence length="834" mass="93701">MTSVQIRTLLTPPSTDQADEKTTNFVNSHFRSLQDLHALEDTIEHVGKQNDVLQTKFTTSQQDLDQLLQQTRSSTDEHLHTAQELSLLRHSLADELLSLSEELVSTMSDEEYQPTLLEDIETIHRNLKELESVKGFLQVLEHALKLSELACQQVRDASGISLSTLQGYQSLQSFVTKVSDSCSTVEDGSGKQTLHLVNFLTRVEEKSWMSIKAILSSALLTASEKIGWPTPVDYALVAPADRNAFERAFLDLLRLQSFGEKIGVSRRIKEKDGLYAVQTLVQPVSLRFKFHFEGDRQTNRLDKPEWYFTHILNVIHEQKQFMDTIIQIFISSTEYKRISASREFIYLLFPILHRKLRHTVPKMLSLPSVLAHTIYQTLSFDAAVIEEGFMLQGTSGAKTTQSESGEEWPGVAQVILGNRHWFEAWVTGEQQFTEDQYLELISSADAWLIMDDNGDHEEASHSSTKVTNSARRLKALIEQVTDRYSPLPRFDQRVRFLTTVQLPLLDSYRGRISSSLDAFETLSSAFVRAVPGALPVSLGGRDEHTVKVDARGLTTGVDGAQRLCKALLSAKYIGATLSSLGEELFFLELWTEISVSPSLRSQVEGNPLLPTPTSLEGDIPQNTLFERLAAEYQHLVHRSEDLIVQQVCGEVEAGFKAHMNATIPSRNSPKSEDDIAVSQTLLVPIALLSSYLTFIGSTLPLSAVTASYRRIASRLSKHFLERQIVYREHFTPPEGITILTECELWIETCHAALAGKLPGGRNRVEAPWSTFLQASRLVALQGIAWEQAVEVTFSDTHSDEEWDDVITGLVGFNEFKNQEVRQILARREDCEPEA</sequence>
<evidence type="ECO:0000313" key="1">
    <source>
        <dbReference type="EMBL" id="TFK76768.1"/>
    </source>
</evidence>
<keyword evidence="2" id="KW-1185">Reference proteome</keyword>
<organism evidence="1 2">
    <name type="scientific">Pluteus cervinus</name>
    <dbReference type="NCBI Taxonomy" id="181527"/>
    <lineage>
        <taxon>Eukaryota</taxon>
        <taxon>Fungi</taxon>
        <taxon>Dikarya</taxon>
        <taxon>Basidiomycota</taxon>
        <taxon>Agaricomycotina</taxon>
        <taxon>Agaricomycetes</taxon>
        <taxon>Agaricomycetidae</taxon>
        <taxon>Agaricales</taxon>
        <taxon>Pluteineae</taxon>
        <taxon>Pluteaceae</taxon>
        <taxon>Pluteus</taxon>
    </lineage>
</organism>
<proteinExistence type="predicted"/>
<evidence type="ECO:0000313" key="2">
    <source>
        <dbReference type="Proteomes" id="UP000308600"/>
    </source>
</evidence>
<reference evidence="1 2" key="1">
    <citation type="journal article" date="2019" name="Nat. Ecol. Evol.">
        <title>Megaphylogeny resolves global patterns of mushroom evolution.</title>
        <authorList>
            <person name="Varga T."/>
            <person name="Krizsan K."/>
            <person name="Foldi C."/>
            <person name="Dima B."/>
            <person name="Sanchez-Garcia M."/>
            <person name="Sanchez-Ramirez S."/>
            <person name="Szollosi G.J."/>
            <person name="Szarkandi J.G."/>
            <person name="Papp V."/>
            <person name="Albert L."/>
            <person name="Andreopoulos W."/>
            <person name="Angelini C."/>
            <person name="Antonin V."/>
            <person name="Barry K.W."/>
            <person name="Bougher N.L."/>
            <person name="Buchanan P."/>
            <person name="Buyck B."/>
            <person name="Bense V."/>
            <person name="Catcheside P."/>
            <person name="Chovatia M."/>
            <person name="Cooper J."/>
            <person name="Damon W."/>
            <person name="Desjardin D."/>
            <person name="Finy P."/>
            <person name="Geml J."/>
            <person name="Haridas S."/>
            <person name="Hughes K."/>
            <person name="Justo A."/>
            <person name="Karasinski D."/>
            <person name="Kautmanova I."/>
            <person name="Kiss B."/>
            <person name="Kocsube S."/>
            <person name="Kotiranta H."/>
            <person name="LaButti K.M."/>
            <person name="Lechner B.E."/>
            <person name="Liimatainen K."/>
            <person name="Lipzen A."/>
            <person name="Lukacs Z."/>
            <person name="Mihaltcheva S."/>
            <person name="Morgado L.N."/>
            <person name="Niskanen T."/>
            <person name="Noordeloos M.E."/>
            <person name="Ohm R.A."/>
            <person name="Ortiz-Santana B."/>
            <person name="Ovrebo C."/>
            <person name="Racz N."/>
            <person name="Riley R."/>
            <person name="Savchenko A."/>
            <person name="Shiryaev A."/>
            <person name="Soop K."/>
            <person name="Spirin V."/>
            <person name="Szebenyi C."/>
            <person name="Tomsovsky M."/>
            <person name="Tulloss R.E."/>
            <person name="Uehling J."/>
            <person name="Grigoriev I.V."/>
            <person name="Vagvolgyi C."/>
            <person name="Papp T."/>
            <person name="Martin F.M."/>
            <person name="Miettinen O."/>
            <person name="Hibbett D.S."/>
            <person name="Nagy L.G."/>
        </authorList>
    </citation>
    <scope>NUCLEOTIDE SEQUENCE [LARGE SCALE GENOMIC DNA]</scope>
    <source>
        <strain evidence="1 2">NL-1719</strain>
    </source>
</reference>
<dbReference type="Proteomes" id="UP000308600">
    <property type="component" value="Unassembled WGS sequence"/>
</dbReference>
<name>A0ACD3BF78_9AGAR</name>
<gene>
    <name evidence="1" type="ORF">BDN72DRAFT_806866</name>
</gene>